<sequence>MLSICTFVFFSIIYGASGQVFTLPNNSISLSQGHKGIVLLHNAGEILPLIQSISEADAVNICHSKGYL</sequence>
<organism evidence="2">
    <name type="scientific">Octopus bimaculoides</name>
    <name type="common">California two-spotted octopus</name>
    <dbReference type="NCBI Taxonomy" id="37653"/>
    <lineage>
        <taxon>Eukaryota</taxon>
        <taxon>Metazoa</taxon>
        <taxon>Spiralia</taxon>
        <taxon>Lophotrochozoa</taxon>
        <taxon>Mollusca</taxon>
        <taxon>Cephalopoda</taxon>
        <taxon>Coleoidea</taxon>
        <taxon>Octopodiformes</taxon>
        <taxon>Octopoda</taxon>
        <taxon>Incirrata</taxon>
        <taxon>Octopodidae</taxon>
        <taxon>Octopus</taxon>
    </lineage>
</organism>
<protein>
    <submittedName>
        <fullName evidence="2">Uncharacterized protein</fullName>
    </submittedName>
</protein>
<dbReference type="EMBL" id="KQ416431">
    <property type="protein sequence ID" value="KOF96999.1"/>
    <property type="molecule type" value="Genomic_DNA"/>
</dbReference>
<reference evidence="2" key="1">
    <citation type="submission" date="2015-07" db="EMBL/GenBank/DDBJ databases">
        <title>MeaNS - Measles Nucleotide Surveillance Program.</title>
        <authorList>
            <person name="Tran T."/>
            <person name="Druce J."/>
        </authorList>
    </citation>
    <scope>NUCLEOTIDE SEQUENCE</scope>
    <source>
        <strain evidence="2">UCB-OBI-ISO-001</strain>
        <tissue evidence="2">Gonad</tissue>
    </source>
</reference>
<keyword evidence="1" id="KW-0732">Signal</keyword>
<accession>A0A0L8I6G9</accession>
<feature type="signal peptide" evidence="1">
    <location>
        <begin position="1"/>
        <end position="18"/>
    </location>
</feature>
<evidence type="ECO:0000313" key="2">
    <source>
        <dbReference type="EMBL" id="KOF96999.1"/>
    </source>
</evidence>
<evidence type="ECO:0000256" key="1">
    <source>
        <dbReference type="SAM" id="SignalP"/>
    </source>
</evidence>
<feature type="chain" id="PRO_5005584224" evidence="1">
    <location>
        <begin position="19"/>
        <end position="68"/>
    </location>
</feature>
<name>A0A0L8I6G9_OCTBM</name>
<gene>
    <name evidence="2" type="ORF">OCBIM_22032444mg</name>
</gene>
<proteinExistence type="predicted"/>
<dbReference type="AlphaFoldDB" id="A0A0L8I6G9"/>